<evidence type="ECO:0008006" key="3">
    <source>
        <dbReference type="Google" id="ProtNLM"/>
    </source>
</evidence>
<evidence type="ECO:0000313" key="2">
    <source>
        <dbReference type="Proteomes" id="UP000245390"/>
    </source>
</evidence>
<gene>
    <name evidence="1" type="ORF">C8D95_1192</name>
</gene>
<dbReference type="Gene3D" id="3.40.50.1110">
    <property type="entry name" value="SGNH hydrolase"/>
    <property type="match status" value="1"/>
</dbReference>
<dbReference type="GO" id="GO:0016788">
    <property type="term" value="F:hydrolase activity, acting on ester bonds"/>
    <property type="evidence" value="ECO:0007669"/>
    <property type="project" value="UniProtKB-ARBA"/>
</dbReference>
<keyword evidence="2" id="KW-1185">Reference proteome</keyword>
<protein>
    <recommendedName>
        <fullName evidence="3">SGNH/GDSL hydrolase family protein</fullName>
    </recommendedName>
</protein>
<dbReference type="CDD" id="cd00229">
    <property type="entry name" value="SGNH_hydrolase"/>
    <property type="match status" value="1"/>
</dbReference>
<proteinExistence type="predicted"/>
<reference evidence="1 2" key="1">
    <citation type="submission" date="2018-05" db="EMBL/GenBank/DDBJ databases">
        <title>Genomic Encyclopedia of Type Strains, Phase IV (KMG-IV): sequencing the most valuable type-strain genomes for metagenomic binning, comparative biology and taxonomic classification.</title>
        <authorList>
            <person name="Goeker M."/>
        </authorList>
    </citation>
    <scope>NUCLEOTIDE SEQUENCE [LARGE SCALE GENOMIC DNA]</scope>
    <source>
        <strain evidence="1 2">DSM 103371</strain>
    </source>
</reference>
<dbReference type="EMBL" id="QGGV01000019">
    <property type="protein sequence ID" value="PWK50970.1"/>
    <property type="molecule type" value="Genomic_DNA"/>
</dbReference>
<evidence type="ECO:0000313" key="1">
    <source>
        <dbReference type="EMBL" id="PWK50970.1"/>
    </source>
</evidence>
<dbReference type="AlphaFoldDB" id="A0A316FTQ2"/>
<organism evidence="1 2">
    <name type="scientific">Silicimonas algicola</name>
    <dbReference type="NCBI Taxonomy" id="1826607"/>
    <lineage>
        <taxon>Bacteria</taxon>
        <taxon>Pseudomonadati</taxon>
        <taxon>Pseudomonadota</taxon>
        <taxon>Alphaproteobacteria</taxon>
        <taxon>Rhodobacterales</taxon>
        <taxon>Paracoccaceae</taxon>
    </lineage>
</organism>
<comment type="caution">
    <text evidence="1">The sequence shown here is derived from an EMBL/GenBank/DDBJ whole genome shotgun (WGS) entry which is preliminary data.</text>
</comment>
<dbReference type="Proteomes" id="UP000245390">
    <property type="component" value="Unassembled WGS sequence"/>
</dbReference>
<name>A0A316FTQ2_9RHOB</name>
<sequence length="259" mass="27727">MRRRTLASIIGTLGIGISILSGAGSFLPDPVFSANNVMVNRQPDLTEDDLAYLAQTMRDAPRPRVLVIGNSATLASDFLGHLSRYAQSTGSPATIVRASAGGARLVETLSIPSLRDLLATVSWDAIVLQDHSSTPIDEEHRAASFATILQVAELAAPASIILFPHWPSGPGSRIYRSDVNRWDRVPSNPAEYATWAFEHYHAAAQATGGKVAPVLENWLSALAAGEDLYLPDAHHANETGARLAADAVWQTLSDSLGQR</sequence>
<dbReference type="InterPro" id="IPR036514">
    <property type="entry name" value="SGNH_hydro_sf"/>
</dbReference>
<dbReference type="SUPFAM" id="SSF52266">
    <property type="entry name" value="SGNH hydrolase"/>
    <property type="match status" value="1"/>
</dbReference>
<accession>A0A316FTQ2</accession>